<organism evidence="6 7">
    <name type="scientific">Negadavirga shengliensis</name>
    <dbReference type="NCBI Taxonomy" id="1389218"/>
    <lineage>
        <taxon>Bacteria</taxon>
        <taxon>Pseudomonadati</taxon>
        <taxon>Bacteroidota</taxon>
        <taxon>Cytophagia</taxon>
        <taxon>Cytophagales</taxon>
        <taxon>Cyclobacteriaceae</taxon>
        <taxon>Negadavirga</taxon>
    </lineage>
</organism>
<feature type="domain" description="4-O-methyl-glucuronoyl methylesterase-like" evidence="5">
    <location>
        <begin position="218"/>
        <end position="373"/>
    </location>
</feature>
<evidence type="ECO:0000256" key="2">
    <source>
        <dbReference type="ARBA" id="ARBA00022729"/>
    </source>
</evidence>
<dbReference type="RefSeq" id="WP_377061909.1">
    <property type="nucleotide sequence ID" value="NZ_JBHSJJ010000002.1"/>
</dbReference>
<protein>
    <submittedName>
        <fullName evidence="6">Acetylxylan esterase</fullName>
    </submittedName>
</protein>
<name>A0ABV9SX32_9BACT</name>
<keyword evidence="7" id="KW-1185">Reference proteome</keyword>
<sequence length="424" mass="47573">MRNLLKTTWLVPVFLFLLSSGHAQGDFVPNYDESKIPPYALPDPLQRTDGSVIKSTSDWEKRKKEIFEYFQREVYGISPVWDGKMEVREISKNESAIGGTAIRQELKLTLSREGRSLDMFVLLYLPKSAKASPVFLGLNFYGNHTVTDDKDILVTGAWIRNNETYHSENNRASEKGRGLRKDAWPVEEIIGRGYGVATLYYGELDPDFDDGFKNGVHALYPQQRDSSSWGSIAGWAWGLSRMMDYLETHAGVDKKKVAVLGHSRLGKAALWAGALDERFAMVISNNSGCGGAALSRRKFGETVGRINTAFPHWFADRFKSYNDRENELLVDQHQLIALMAPRPVYIASGVEDTWADPKGEFLGGLEASPVYGLFGKEGMPVSEMPAVDQPVMGTIGYHVRSGGHGLTRYDWKQYLEFADKHWGK</sequence>
<reference evidence="7" key="1">
    <citation type="journal article" date="2019" name="Int. J. Syst. Evol. Microbiol.">
        <title>The Global Catalogue of Microorganisms (GCM) 10K type strain sequencing project: providing services to taxonomists for standard genome sequencing and annotation.</title>
        <authorList>
            <consortium name="The Broad Institute Genomics Platform"/>
            <consortium name="The Broad Institute Genome Sequencing Center for Infectious Disease"/>
            <person name="Wu L."/>
            <person name="Ma J."/>
        </authorList>
    </citation>
    <scope>NUCLEOTIDE SEQUENCE [LARGE SCALE GENOMIC DNA]</scope>
    <source>
        <strain evidence="7">CGMCC 4.7466</strain>
    </source>
</reference>
<comment type="caution">
    <text evidence="6">The sequence shown here is derived from an EMBL/GenBank/DDBJ whole genome shotgun (WGS) entry which is preliminary data.</text>
</comment>
<dbReference type="Proteomes" id="UP001595818">
    <property type="component" value="Unassembled WGS sequence"/>
</dbReference>
<proteinExistence type="predicted"/>
<evidence type="ECO:0000256" key="1">
    <source>
        <dbReference type="ARBA" id="ARBA00022487"/>
    </source>
</evidence>
<accession>A0ABV9SX32</accession>
<dbReference type="EMBL" id="JBHSJJ010000002">
    <property type="protein sequence ID" value="MFC4870918.1"/>
    <property type="molecule type" value="Genomic_DNA"/>
</dbReference>
<dbReference type="InterPro" id="IPR029058">
    <property type="entry name" value="AB_hydrolase_fold"/>
</dbReference>
<evidence type="ECO:0000313" key="6">
    <source>
        <dbReference type="EMBL" id="MFC4870918.1"/>
    </source>
</evidence>
<dbReference type="SUPFAM" id="SSF53474">
    <property type="entry name" value="alpha/beta-Hydrolases"/>
    <property type="match status" value="1"/>
</dbReference>
<keyword evidence="1" id="KW-0719">Serine esterase</keyword>
<evidence type="ECO:0000256" key="4">
    <source>
        <dbReference type="SAM" id="SignalP"/>
    </source>
</evidence>
<evidence type="ECO:0000259" key="5">
    <source>
        <dbReference type="Pfam" id="PF22244"/>
    </source>
</evidence>
<gene>
    <name evidence="6" type="ORF">ACFPFU_04415</name>
</gene>
<dbReference type="Gene3D" id="3.40.50.1820">
    <property type="entry name" value="alpha/beta hydrolase"/>
    <property type="match status" value="1"/>
</dbReference>
<feature type="chain" id="PRO_5045770780" evidence="4">
    <location>
        <begin position="26"/>
        <end position="424"/>
    </location>
</feature>
<evidence type="ECO:0000313" key="7">
    <source>
        <dbReference type="Proteomes" id="UP001595818"/>
    </source>
</evidence>
<dbReference type="Pfam" id="PF22244">
    <property type="entry name" value="GCE_fung"/>
    <property type="match status" value="1"/>
</dbReference>
<keyword evidence="3" id="KW-0378">Hydrolase</keyword>
<dbReference type="InterPro" id="IPR054579">
    <property type="entry name" value="GCE-like_dom"/>
</dbReference>
<evidence type="ECO:0000256" key="3">
    <source>
        <dbReference type="ARBA" id="ARBA00022801"/>
    </source>
</evidence>
<keyword evidence="2 4" id="KW-0732">Signal</keyword>
<feature type="signal peptide" evidence="4">
    <location>
        <begin position="1"/>
        <end position="25"/>
    </location>
</feature>